<dbReference type="Pfam" id="PF04577">
    <property type="entry name" value="Glyco_transf_61"/>
    <property type="match status" value="1"/>
</dbReference>
<evidence type="ECO:0000256" key="2">
    <source>
        <dbReference type="ARBA" id="ARBA00022676"/>
    </source>
</evidence>
<dbReference type="EC" id="2.4.1.255" evidence="1"/>
<comment type="catalytic activity">
    <reaction evidence="10">
        <text>L-threonyl-[protein] + UDP-N-acetyl-alpha-D-glucosamine = 3-O-(N-acetyl-beta-D-glucosaminyl)-L-threonyl-[protein] + UDP + H(+)</text>
        <dbReference type="Rhea" id="RHEA:48908"/>
        <dbReference type="Rhea" id="RHEA-COMP:11060"/>
        <dbReference type="Rhea" id="RHEA-COMP:12252"/>
        <dbReference type="ChEBI" id="CHEBI:15378"/>
        <dbReference type="ChEBI" id="CHEBI:30013"/>
        <dbReference type="ChEBI" id="CHEBI:57705"/>
        <dbReference type="ChEBI" id="CHEBI:58223"/>
        <dbReference type="ChEBI" id="CHEBI:90840"/>
        <dbReference type="EC" id="2.4.1.255"/>
    </reaction>
</comment>
<keyword evidence="6" id="KW-0325">Glycoprotein</keyword>
<proteinExistence type="predicted"/>
<keyword evidence="3" id="KW-0808">Transferase</keyword>
<evidence type="ECO:0000259" key="12">
    <source>
        <dbReference type="Pfam" id="PF04577"/>
    </source>
</evidence>
<dbReference type="InterPro" id="IPR007657">
    <property type="entry name" value="Glycosyltransferase_61"/>
</dbReference>
<sequence length="540" mass="62848">MDPRKHTALHDMLFLILMFKFISTTHPASSSWKDLNLPETHLPYYFSNFPIIGDECLADDSCPYKDAVTSSRSGSKKCWGYERGCPKDAAYSRPDCSGDHKGWVRSKEEQEDTFYRQGDFGYVKERLDEMSVICEPTFREDSSLECSKHLRFCRGRNIRIDFGRLVNRTELLRYKMDVLGQGDISGKCRLHQERLDEECDQISPLQSWGPEMRYFTTLDAPLSHEKDCDVVVERPTYILKIDAAVNMYHHFCDFFNLYASQHLNSSHPSAFSTDVHIIIWESYRYNSNFMSTFEAFTRHPLWDLNTFRGRKVCFSNVVFPLLPRMIFGLYYNTPIIWGCEGSGLFHAFSEHVLHRLKIPLHPAPSAEVDGTAPKLRVTFLARESSYRNVLNEKKLLDKLRRDERYEVQRVVFNSRIPFKRQLEIVRNSDIFIGIHGAGLAHLLFLPSWAAVFELYNCEDESCYLDLARLRGVGYFTWEKKAKVWPQDEGHHPEGGAHAKFTNYKFDPAEFLRLVSKAAKHVLRHPAYRKFVSLKPLKDEL</sequence>
<evidence type="ECO:0000256" key="6">
    <source>
        <dbReference type="ARBA" id="ARBA00023180"/>
    </source>
</evidence>
<evidence type="ECO:0000256" key="7">
    <source>
        <dbReference type="ARBA" id="ARBA00040944"/>
    </source>
</evidence>
<evidence type="ECO:0000256" key="1">
    <source>
        <dbReference type="ARBA" id="ARBA00011970"/>
    </source>
</evidence>
<dbReference type="EMBL" id="AP028912">
    <property type="protein sequence ID" value="BES93319.1"/>
    <property type="molecule type" value="Genomic_DNA"/>
</dbReference>
<keyword evidence="2" id="KW-0328">Glycosyltransferase</keyword>
<organism evidence="13 14">
    <name type="scientific">Nesidiocoris tenuis</name>
    <dbReference type="NCBI Taxonomy" id="355587"/>
    <lineage>
        <taxon>Eukaryota</taxon>
        <taxon>Metazoa</taxon>
        <taxon>Ecdysozoa</taxon>
        <taxon>Arthropoda</taxon>
        <taxon>Hexapoda</taxon>
        <taxon>Insecta</taxon>
        <taxon>Pterygota</taxon>
        <taxon>Neoptera</taxon>
        <taxon>Paraneoptera</taxon>
        <taxon>Hemiptera</taxon>
        <taxon>Heteroptera</taxon>
        <taxon>Panheteroptera</taxon>
        <taxon>Cimicomorpha</taxon>
        <taxon>Miridae</taxon>
        <taxon>Dicyphina</taxon>
        <taxon>Nesidiocoris</taxon>
    </lineage>
</organism>
<evidence type="ECO:0000256" key="3">
    <source>
        <dbReference type="ARBA" id="ARBA00022679"/>
    </source>
</evidence>
<evidence type="ECO:0000256" key="4">
    <source>
        <dbReference type="ARBA" id="ARBA00022729"/>
    </source>
</evidence>
<keyword evidence="5" id="KW-0256">Endoplasmic reticulum</keyword>
<keyword evidence="14" id="KW-1185">Reference proteome</keyword>
<feature type="signal peptide" evidence="11">
    <location>
        <begin position="1"/>
        <end position="24"/>
    </location>
</feature>
<accession>A0ABN7APH0</accession>
<evidence type="ECO:0000256" key="9">
    <source>
        <dbReference type="ARBA" id="ARBA00048317"/>
    </source>
</evidence>
<evidence type="ECO:0000313" key="14">
    <source>
        <dbReference type="Proteomes" id="UP001307889"/>
    </source>
</evidence>
<name>A0ABN7APH0_9HEMI</name>
<comment type="catalytic activity">
    <reaction evidence="9">
        <text>L-seryl-[protein] + UDP-N-acetyl-alpha-D-glucosamine = 3-O-(N-acetyl-beta-D-glucosaminyl)-L-seryl-[protein] + UDP + H(+)</text>
        <dbReference type="Rhea" id="RHEA:48904"/>
        <dbReference type="Rhea" id="RHEA-COMP:9863"/>
        <dbReference type="Rhea" id="RHEA-COMP:12251"/>
        <dbReference type="ChEBI" id="CHEBI:15378"/>
        <dbReference type="ChEBI" id="CHEBI:29999"/>
        <dbReference type="ChEBI" id="CHEBI:57705"/>
        <dbReference type="ChEBI" id="CHEBI:58223"/>
        <dbReference type="ChEBI" id="CHEBI:90838"/>
        <dbReference type="EC" id="2.4.1.255"/>
    </reaction>
</comment>
<gene>
    <name evidence="13" type="ORF">NTJ_06128</name>
</gene>
<feature type="chain" id="PRO_5046569439" description="EGF domain-specific O-linked N-acetylglucosamine transferase" evidence="11">
    <location>
        <begin position="25"/>
        <end position="540"/>
    </location>
</feature>
<evidence type="ECO:0000256" key="10">
    <source>
        <dbReference type="ARBA" id="ARBA00049432"/>
    </source>
</evidence>
<feature type="domain" description="Glycosyltransferase 61 catalytic" evidence="12">
    <location>
        <begin position="300"/>
        <end position="451"/>
    </location>
</feature>
<reference evidence="13 14" key="1">
    <citation type="submission" date="2023-09" db="EMBL/GenBank/DDBJ databases">
        <title>Nesidiocoris tenuis whole genome shotgun sequence.</title>
        <authorList>
            <person name="Shibata T."/>
            <person name="Shimoda M."/>
            <person name="Kobayashi T."/>
            <person name="Uehara T."/>
        </authorList>
    </citation>
    <scope>NUCLEOTIDE SEQUENCE [LARGE SCALE GENOMIC DNA]</scope>
    <source>
        <strain evidence="13 14">Japan</strain>
    </source>
</reference>
<dbReference type="PANTHER" id="PTHR20961">
    <property type="entry name" value="GLYCOSYLTRANSFERASE"/>
    <property type="match status" value="1"/>
</dbReference>
<evidence type="ECO:0000313" key="13">
    <source>
        <dbReference type="EMBL" id="BES93319.1"/>
    </source>
</evidence>
<evidence type="ECO:0000256" key="8">
    <source>
        <dbReference type="ARBA" id="ARBA00042574"/>
    </source>
</evidence>
<dbReference type="PANTHER" id="PTHR20961:SF148">
    <property type="entry name" value="EGF DOMAIN-SPECIFIC O-LINKED N-ACETYLGLUCOSAMINE TRANSFERASE"/>
    <property type="match status" value="1"/>
</dbReference>
<protein>
    <recommendedName>
        <fullName evidence="7">EGF domain-specific O-linked N-acetylglucosamine transferase</fullName>
        <ecNumber evidence="1">2.4.1.255</ecNumber>
    </recommendedName>
    <alternativeName>
        <fullName evidence="8">Extracellular O-linked N-acetylglucosamine transferase</fullName>
    </alternativeName>
</protein>
<dbReference type="Proteomes" id="UP001307889">
    <property type="component" value="Chromosome 4"/>
</dbReference>
<evidence type="ECO:0000256" key="5">
    <source>
        <dbReference type="ARBA" id="ARBA00022824"/>
    </source>
</evidence>
<dbReference type="InterPro" id="IPR049625">
    <property type="entry name" value="Glyco_transf_61_cat"/>
</dbReference>
<keyword evidence="4 11" id="KW-0732">Signal</keyword>
<evidence type="ECO:0000256" key="11">
    <source>
        <dbReference type="SAM" id="SignalP"/>
    </source>
</evidence>